<dbReference type="GO" id="GO:0016874">
    <property type="term" value="F:ligase activity"/>
    <property type="evidence" value="ECO:0007669"/>
    <property type="project" value="UniProtKB-KW"/>
</dbReference>
<evidence type="ECO:0000313" key="4">
    <source>
        <dbReference type="Proteomes" id="UP001320972"/>
    </source>
</evidence>
<dbReference type="PANTHER" id="PTHR43201">
    <property type="entry name" value="ACYL-COA SYNTHETASE"/>
    <property type="match status" value="1"/>
</dbReference>
<dbReference type="EMBL" id="JAOPKB010000002">
    <property type="protein sequence ID" value="MCU4971975.1"/>
    <property type="molecule type" value="Genomic_DNA"/>
</dbReference>
<dbReference type="Pfam" id="PF00501">
    <property type="entry name" value="AMP-binding"/>
    <property type="match status" value="2"/>
</dbReference>
<sequence>MTLSLDARAAHWGDRTAVVDVSEARRDEEAETVDRDRDRYSYAELAAIADRFVASLSEHGIDAGDTVCVISRNRVRVLALFFACRRLGTTFAPLSHRLTPKTVSRPLERLEPAVVVTESAQRDLTRAVQHAKTVTFDDLSAEIDTDDDSSPSVVPDLETDLESPAPDGTPLVTLHGDPGGTDSDRGADPEPDAAVGFSADATEANCRTVAATWGLGRTDCTPLVLPLSAPDGLLRVALPTLYAGGTLLLDRAFDPGDTLEAIRREPVTGLVGRRAELRDLAANDDADALETLEWAVSDGPIESEVRNTYLERGVPVSGTYGCPACPTALAQPIGGVSGSEGEGESAVETATENGSVGYPLFDCRVRLVADGSVVEGVGEGRLEVAGPMVADGSDGDDGDSGGAADDWIDTGDRFRRDEDGRYYPVDLEDEAGDNP</sequence>
<feature type="region of interest" description="Disordered" evidence="1">
    <location>
        <begin position="139"/>
        <end position="199"/>
    </location>
</feature>
<name>A0ABT2QAM2_9EURY</name>
<dbReference type="SUPFAM" id="SSF56801">
    <property type="entry name" value="Acetyl-CoA synthetase-like"/>
    <property type="match status" value="1"/>
</dbReference>
<dbReference type="InterPro" id="IPR000873">
    <property type="entry name" value="AMP-dep_synth/lig_dom"/>
</dbReference>
<accession>A0ABT2QAM2</accession>
<keyword evidence="4" id="KW-1185">Reference proteome</keyword>
<reference evidence="3 4" key="1">
    <citation type="submission" date="2022-09" db="EMBL/GenBank/DDBJ databases">
        <title>Enrichment on poylsaccharides allowed isolation of novel metabolic and taxonomic groups of Haloarchaea.</title>
        <authorList>
            <person name="Sorokin D.Y."/>
            <person name="Elcheninov A.G."/>
            <person name="Khizhniak T.V."/>
            <person name="Kolganova T.V."/>
            <person name="Kublanov I.V."/>
        </authorList>
    </citation>
    <scope>NUCLEOTIDE SEQUENCE [LARGE SCALE GENOMIC DNA]</scope>
    <source>
        <strain evidence="3 4">AArc-m2/3/4</strain>
    </source>
</reference>
<feature type="region of interest" description="Disordered" evidence="1">
    <location>
        <begin position="386"/>
        <end position="435"/>
    </location>
</feature>
<organism evidence="3 4">
    <name type="scientific">Natronoglomus mannanivorans</name>
    <dbReference type="NCBI Taxonomy" id="2979990"/>
    <lineage>
        <taxon>Archaea</taxon>
        <taxon>Methanobacteriati</taxon>
        <taxon>Methanobacteriota</taxon>
        <taxon>Stenosarchaea group</taxon>
        <taxon>Halobacteria</taxon>
        <taxon>Halobacteriales</taxon>
        <taxon>Natrialbaceae</taxon>
        <taxon>Natronoglomus</taxon>
    </lineage>
</organism>
<protein>
    <submittedName>
        <fullName evidence="3">Acyl--CoA ligase</fullName>
    </submittedName>
</protein>
<feature type="domain" description="AMP-dependent synthetase/ligase" evidence="2">
    <location>
        <begin position="204"/>
        <end position="392"/>
    </location>
</feature>
<comment type="caution">
    <text evidence="3">The sequence shown here is derived from an EMBL/GenBank/DDBJ whole genome shotgun (WGS) entry which is preliminary data.</text>
</comment>
<gene>
    <name evidence="3" type="ORF">OB955_04390</name>
</gene>
<evidence type="ECO:0000313" key="3">
    <source>
        <dbReference type="EMBL" id="MCU4971975.1"/>
    </source>
</evidence>
<proteinExistence type="predicted"/>
<feature type="compositionally biased region" description="Acidic residues" evidence="1">
    <location>
        <begin position="426"/>
        <end position="435"/>
    </location>
</feature>
<dbReference type="PANTHER" id="PTHR43201:SF32">
    <property type="entry name" value="2-SUCCINYLBENZOATE--COA LIGASE, CHLOROPLASTIC_PEROXISOMAL"/>
    <property type="match status" value="1"/>
</dbReference>
<dbReference type="Gene3D" id="3.40.50.12780">
    <property type="entry name" value="N-terminal domain of ligase-like"/>
    <property type="match status" value="1"/>
</dbReference>
<dbReference type="Proteomes" id="UP001320972">
    <property type="component" value="Unassembled WGS sequence"/>
</dbReference>
<dbReference type="RefSeq" id="WP_338007082.1">
    <property type="nucleotide sequence ID" value="NZ_JAOPKB010000002.1"/>
</dbReference>
<feature type="compositionally biased region" description="Basic and acidic residues" evidence="1">
    <location>
        <begin position="410"/>
        <end position="421"/>
    </location>
</feature>
<keyword evidence="3" id="KW-0436">Ligase</keyword>
<feature type="domain" description="AMP-dependent synthetase/ligase" evidence="2">
    <location>
        <begin position="6"/>
        <end position="148"/>
    </location>
</feature>
<evidence type="ECO:0000259" key="2">
    <source>
        <dbReference type="Pfam" id="PF00501"/>
    </source>
</evidence>
<evidence type="ECO:0000256" key="1">
    <source>
        <dbReference type="SAM" id="MobiDB-lite"/>
    </source>
</evidence>
<dbReference type="InterPro" id="IPR042099">
    <property type="entry name" value="ANL_N_sf"/>
</dbReference>
<feature type="compositionally biased region" description="Acidic residues" evidence="1">
    <location>
        <begin position="139"/>
        <end position="149"/>
    </location>
</feature>